<keyword evidence="6" id="KW-1185">Reference proteome</keyword>
<dbReference type="HOGENOM" id="CLU_939244_0_0_0"/>
<feature type="chain" id="PRO_5003000246" evidence="2">
    <location>
        <begin position="23"/>
        <end position="296"/>
    </location>
</feature>
<dbReference type="OrthoDB" id="9810289at2"/>
<dbReference type="STRING" id="59374.FSU_0967"/>
<dbReference type="AlphaFoldDB" id="C9RLZ3"/>
<dbReference type="PROSITE" id="PS51257">
    <property type="entry name" value="PROKAR_LIPOPROTEIN"/>
    <property type="match status" value="1"/>
</dbReference>
<feature type="region of interest" description="Disordered" evidence="1">
    <location>
        <begin position="38"/>
        <end position="119"/>
    </location>
</feature>
<organism evidence="4 5">
    <name type="scientific">Fibrobacter succinogenes (strain ATCC 19169 / S85)</name>
    <dbReference type="NCBI Taxonomy" id="59374"/>
    <lineage>
        <taxon>Bacteria</taxon>
        <taxon>Pseudomonadati</taxon>
        <taxon>Fibrobacterota</taxon>
        <taxon>Fibrobacteria</taxon>
        <taxon>Fibrobacterales</taxon>
        <taxon>Fibrobacteraceae</taxon>
        <taxon>Fibrobacter</taxon>
    </lineage>
</organism>
<name>C9RLZ3_FIBSS</name>
<dbReference type="RefSeq" id="WP_012820385.1">
    <property type="nucleotide sequence ID" value="NC_013410.1"/>
</dbReference>
<evidence type="ECO:0000256" key="2">
    <source>
        <dbReference type="SAM" id="SignalP"/>
    </source>
</evidence>
<gene>
    <name evidence="3" type="ordered locus">Fisuc_0543</name>
    <name evidence="4" type="ordered locus">FSU_0967</name>
</gene>
<keyword evidence="2" id="KW-0732">Signal</keyword>
<feature type="signal peptide" evidence="2">
    <location>
        <begin position="1"/>
        <end position="22"/>
    </location>
</feature>
<evidence type="ECO:0000256" key="1">
    <source>
        <dbReference type="SAM" id="MobiDB-lite"/>
    </source>
</evidence>
<feature type="compositionally biased region" description="Polar residues" evidence="1">
    <location>
        <begin position="92"/>
        <end position="104"/>
    </location>
</feature>
<reference evidence="5" key="2">
    <citation type="submission" date="2010-08" db="EMBL/GenBank/DDBJ databases">
        <title>Complete sequence of Fibrobacter succinogenes subsp. succinogenes S85.</title>
        <authorList>
            <person name="Durkin A.S."/>
            <person name="Nelson K.E."/>
            <person name="Morrison M."/>
            <person name="Forsberg C.W."/>
            <person name="Wilson D.B."/>
            <person name="Russell J.B."/>
            <person name="Cann I.K.O."/>
            <person name="Mackie R.I."/>
            <person name="White B.A."/>
        </authorList>
    </citation>
    <scope>NUCLEOTIDE SEQUENCE [LARGE SCALE GENOMIC DNA]</scope>
    <source>
        <strain evidence="5">ATCC 19169 / S85</strain>
    </source>
</reference>
<evidence type="ECO:0000313" key="3">
    <source>
        <dbReference type="EMBL" id="ACX74155.1"/>
    </source>
</evidence>
<keyword evidence="4" id="KW-0449">Lipoprotein</keyword>
<evidence type="ECO:0000313" key="4">
    <source>
        <dbReference type="EMBL" id="ADL27252.1"/>
    </source>
</evidence>
<dbReference type="EMBL" id="CP002158">
    <property type="protein sequence ID" value="ADL27252.1"/>
    <property type="molecule type" value="Genomic_DNA"/>
</dbReference>
<proteinExistence type="predicted"/>
<dbReference type="KEGG" id="fsc:FSU_0967"/>
<evidence type="ECO:0000313" key="6">
    <source>
        <dbReference type="Proteomes" id="UP000001497"/>
    </source>
</evidence>
<evidence type="ECO:0000313" key="5">
    <source>
        <dbReference type="Proteomes" id="UP000000517"/>
    </source>
</evidence>
<dbReference type="EMBL" id="CP001792">
    <property type="protein sequence ID" value="ACX74155.1"/>
    <property type="molecule type" value="Genomic_DNA"/>
</dbReference>
<dbReference type="Proteomes" id="UP000000517">
    <property type="component" value="Chromosome"/>
</dbReference>
<protein>
    <submittedName>
        <fullName evidence="4">Putative lipoprotein</fullName>
    </submittedName>
</protein>
<feature type="compositionally biased region" description="Low complexity" evidence="1">
    <location>
        <begin position="42"/>
        <end position="91"/>
    </location>
</feature>
<dbReference type="KEGG" id="fsu:Fisuc_0543"/>
<accession>C9RLZ3</accession>
<reference evidence="3 6" key="1">
    <citation type="submission" date="2009-10" db="EMBL/GenBank/DDBJ databases">
        <title>Complete sequence of Fibrobacter succinogenes subsp. succinogenes S85.</title>
        <authorList>
            <consortium name="US DOE Joint Genome Institute"/>
            <person name="Lucas S."/>
            <person name="Copeland A."/>
            <person name="Lapidus A."/>
            <person name="Glavina del Rio T."/>
            <person name="Tice H."/>
            <person name="Bruce D."/>
            <person name="Goodwin L."/>
            <person name="Pitluck S."/>
            <person name="Chertkov O."/>
            <person name="Detter J.C."/>
            <person name="Han C."/>
            <person name="Tapia R."/>
            <person name="Larimer F."/>
            <person name="Land M."/>
            <person name="Hauser L."/>
            <person name="Kyrpides N."/>
            <person name="Mikhailova N."/>
            <person name="Weimer P.J."/>
            <person name="Stevenson D.M."/>
            <person name="Boyum J."/>
            <person name="Brumm P.I."/>
            <person name="Mead D."/>
        </authorList>
    </citation>
    <scope>NUCLEOTIDE SEQUENCE [LARGE SCALE GENOMIC DNA]</scope>
    <source>
        <strain evidence="6">ATCC 19169 / S85</strain>
        <strain evidence="3">S85</strain>
    </source>
</reference>
<reference evidence="4" key="3">
    <citation type="submission" date="2010-08" db="EMBL/GenBank/DDBJ databases">
        <authorList>
            <person name="Durkin A.S."/>
            <person name="Nelson K.E."/>
            <person name="Morrison M."/>
            <person name="Forsberg C.W."/>
            <person name="Wilson D.B."/>
            <person name="Russell J.B."/>
            <person name="Cann I.K.O."/>
            <person name="Mackie R.I."/>
            <person name="White B.A."/>
        </authorList>
    </citation>
    <scope>NUCLEOTIDE SEQUENCE</scope>
    <source>
        <strain evidence="4">S85</strain>
    </source>
</reference>
<sequence>MKKCSLYELITLTVIFSLSFFAGCSSDKIAGTSEETNEFAYKVSSSSEEESSSSSAKSSSSSKAVSSSSRTISSSSVKSSSSSYMESSNSSLPGATSSSTGVDVNNNSSSSEKPNEGTAKPDISLDYYLKLLNQASDSFDSGVMATAIDLNTDGDPQNPNPPMATEFDTPWPHKIVKQNVELLQEYFPMAFSMYPQIISAIKNETLDENCGLYTFNVYSDGLTAAYIVAEITENTIKVIDIPAGECKALSLTQMSRFLFYYCGELNSHAETEHIKVDVDLSDNCPNLKTGNEWVKL</sequence>
<dbReference type="Proteomes" id="UP000001497">
    <property type="component" value="Chromosome"/>
</dbReference>